<dbReference type="EMBL" id="AMZH03009763">
    <property type="protein sequence ID" value="RRT56133.1"/>
    <property type="molecule type" value="Genomic_DNA"/>
</dbReference>
<evidence type="ECO:0000256" key="1">
    <source>
        <dbReference type="SAM" id="MobiDB-lite"/>
    </source>
</evidence>
<feature type="compositionally biased region" description="Gly residues" evidence="1">
    <location>
        <begin position="126"/>
        <end position="138"/>
    </location>
</feature>
<proteinExistence type="predicted"/>
<evidence type="ECO:0000313" key="3">
    <source>
        <dbReference type="Proteomes" id="UP000287651"/>
    </source>
</evidence>
<protein>
    <submittedName>
        <fullName evidence="2">Uncharacterized protein</fullName>
    </submittedName>
</protein>
<dbReference type="Proteomes" id="UP000287651">
    <property type="component" value="Unassembled WGS sequence"/>
</dbReference>
<name>A0A426YWP4_ENSVE</name>
<organism evidence="2 3">
    <name type="scientific">Ensete ventricosum</name>
    <name type="common">Abyssinian banana</name>
    <name type="synonym">Musa ensete</name>
    <dbReference type="NCBI Taxonomy" id="4639"/>
    <lineage>
        <taxon>Eukaryota</taxon>
        <taxon>Viridiplantae</taxon>
        <taxon>Streptophyta</taxon>
        <taxon>Embryophyta</taxon>
        <taxon>Tracheophyta</taxon>
        <taxon>Spermatophyta</taxon>
        <taxon>Magnoliopsida</taxon>
        <taxon>Liliopsida</taxon>
        <taxon>Zingiberales</taxon>
        <taxon>Musaceae</taxon>
        <taxon>Ensete</taxon>
    </lineage>
</organism>
<reference evidence="2 3" key="1">
    <citation type="journal article" date="2014" name="Agronomy (Basel)">
        <title>A Draft Genome Sequence for Ensete ventricosum, the Drought-Tolerant Tree Against Hunger.</title>
        <authorList>
            <person name="Harrison J."/>
            <person name="Moore K.A."/>
            <person name="Paszkiewicz K."/>
            <person name="Jones T."/>
            <person name="Grant M."/>
            <person name="Ambacheew D."/>
            <person name="Muzemil S."/>
            <person name="Studholme D.J."/>
        </authorList>
    </citation>
    <scope>NUCLEOTIDE SEQUENCE [LARGE SCALE GENOMIC DNA]</scope>
</reference>
<dbReference type="AlphaFoldDB" id="A0A426YWP4"/>
<sequence length="138" mass="14639">MDLDKPSTDHDDRFGSAADERLPLALLPFSISKRGMEQTDEKCDRAVRLLSATNNKWLGFLVGLFCFDGRGRSNRTAGDPGRSEEGDGIFSSFACICNCPQYVSKPLSLGGSHVSDCNDSTCASDSGGGVGEEPGGVK</sequence>
<feature type="region of interest" description="Disordered" evidence="1">
    <location>
        <begin position="119"/>
        <end position="138"/>
    </location>
</feature>
<evidence type="ECO:0000313" key="2">
    <source>
        <dbReference type="EMBL" id="RRT56133.1"/>
    </source>
</evidence>
<gene>
    <name evidence="2" type="ORF">B296_00014918</name>
</gene>
<accession>A0A426YWP4</accession>
<comment type="caution">
    <text evidence="2">The sequence shown here is derived from an EMBL/GenBank/DDBJ whole genome shotgun (WGS) entry which is preliminary data.</text>
</comment>